<evidence type="ECO:0000256" key="2">
    <source>
        <dbReference type="ARBA" id="ARBA00022741"/>
    </source>
</evidence>
<dbReference type="SUPFAM" id="SSF52540">
    <property type="entry name" value="P-loop containing nucleoside triphosphate hydrolases"/>
    <property type="match status" value="1"/>
</dbReference>
<dbReference type="GO" id="GO:0005524">
    <property type="term" value="F:ATP binding"/>
    <property type="evidence" value="ECO:0007669"/>
    <property type="project" value="UniProtKB-KW"/>
</dbReference>
<dbReference type="Gene3D" id="3.40.50.300">
    <property type="entry name" value="P-loop containing nucleotide triphosphate hydrolases"/>
    <property type="match status" value="1"/>
</dbReference>
<evidence type="ECO:0000256" key="3">
    <source>
        <dbReference type="ARBA" id="ARBA00022840"/>
    </source>
</evidence>
<evidence type="ECO:0000256" key="1">
    <source>
        <dbReference type="ARBA" id="ARBA00010393"/>
    </source>
</evidence>
<evidence type="ECO:0000313" key="6">
    <source>
        <dbReference type="Proteomes" id="UP000031197"/>
    </source>
</evidence>
<dbReference type="PANTHER" id="PTHR30473">
    <property type="entry name" value="PROTEIN PHOH"/>
    <property type="match status" value="1"/>
</dbReference>
<dbReference type="InterPro" id="IPR051451">
    <property type="entry name" value="PhoH2-like"/>
</dbReference>
<dbReference type="EMBL" id="JWLW01000015">
    <property type="protein sequence ID" value="KHT52953.1"/>
    <property type="molecule type" value="Genomic_DNA"/>
</dbReference>
<comment type="caution">
    <text evidence="5">The sequence shown here is derived from an EMBL/GenBank/DDBJ whole genome shotgun (WGS) entry which is preliminary data.</text>
</comment>
<name>A0A0B3XV56_9ALTE</name>
<keyword evidence="2" id="KW-0547">Nucleotide-binding</keyword>
<evidence type="ECO:0000259" key="4">
    <source>
        <dbReference type="Pfam" id="PF02562"/>
    </source>
</evidence>
<dbReference type="InterPro" id="IPR003714">
    <property type="entry name" value="PhoH"/>
</dbReference>
<dbReference type="InterPro" id="IPR027417">
    <property type="entry name" value="P-loop_NTPase"/>
</dbReference>
<dbReference type="GO" id="GO:0005829">
    <property type="term" value="C:cytosol"/>
    <property type="evidence" value="ECO:0007669"/>
    <property type="project" value="TreeGrafter"/>
</dbReference>
<accession>A0A0B3XV56</accession>
<sequence length="89" mass="9490">MYEACVIVASDESQNLTASQLKTIITHCGEGTKLIVGGNLAQIDSNYLSAVTSGLTYLVEKFKDFSGSATINLDGVVRSRLASFAEENL</sequence>
<dbReference type="PANTHER" id="PTHR30473:SF2">
    <property type="entry name" value="PIN DOMAIN-CONTAINING PROTEIN"/>
    <property type="match status" value="1"/>
</dbReference>
<comment type="similarity">
    <text evidence="1">Belongs to the PhoH family.</text>
</comment>
<dbReference type="Pfam" id="PF02562">
    <property type="entry name" value="PhoH"/>
    <property type="match status" value="1"/>
</dbReference>
<gene>
    <name evidence="5" type="ORF">RJ41_09960</name>
</gene>
<keyword evidence="6" id="KW-1185">Reference proteome</keyword>
<organism evidence="5 6">
    <name type="scientific">Alteromonas marina</name>
    <dbReference type="NCBI Taxonomy" id="203795"/>
    <lineage>
        <taxon>Bacteria</taxon>
        <taxon>Pseudomonadati</taxon>
        <taxon>Pseudomonadota</taxon>
        <taxon>Gammaproteobacteria</taxon>
        <taxon>Alteromonadales</taxon>
        <taxon>Alteromonadaceae</taxon>
        <taxon>Alteromonas/Salinimonas group</taxon>
        <taxon>Alteromonas</taxon>
    </lineage>
</organism>
<evidence type="ECO:0000313" key="5">
    <source>
        <dbReference type="EMBL" id="KHT52953.1"/>
    </source>
</evidence>
<keyword evidence="3" id="KW-0067">ATP-binding</keyword>
<dbReference type="AlphaFoldDB" id="A0A0B3XV56"/>
<protein>
    <recommendedName>
        <fullName evidence="4">PhoH-like protein domain-containing protein</fullName>
    </recommendedName>
</protein>
<dbReference type="Proteomes" id="UP000031197">
    <property type="component" value="Unassembled WGS sequence"/>
</dbReference>
<proteinExistence type="inferred from homology"/>
<reference evidence="5 6" key="1">
    <citation type="submission" date="2014-12" db="EMBL/GenBank/DDBJ databases">
        <title>Genome sequencing of Alteromonas marina AD001.</title>
        <authorList>
            <person name="Adrian T.G.S."/>
            <person name="Chan K.G."/>
        </authorList>
    </citation>
    <scope>NUCLEOTIDE SEQUENCE [LARGE SCALE GENOMIC DNA]</scope>
    <source>
        <strain evidence="5 6">AD001</strain>
    </source>
</reference>
<feature type="domain" description="PhoH-like protein" evidence="4">
    <location>
        <begin position="5"/>
        <end position="83"/>
    </location>
</feature>